<feature type="transmembrane region" description="Helical" evidence="1">
    <location>
        <begin position="89"/>
        <end position="111"/>
    </location>
</feature>
<feature type="transmembrane region" description="Helical" evidence="1">
    <location>
        <begin position="20"/>
        <end position="44"/>
    </location>
</feature>
<accession>A0ABS8L5A2</accession>
<keyword evidence="1" id="KW-0812">Transmembrane</keyword>
<dbReference type="RefSeq" id="WP_230554347.1">
    <property type="nucleotide sequence ID" value="NZ_JAJISD010000022.1"/>
</dbReference>
<gene>
    <name evidence="2" type="ORF">LJ725_28745</name>
</gene>
<sequence>MKRLLFSFQGRLNRAPYWYVHLALAAIQFPIFGALFAIIVYPVMETRDMNAIQDAARTMNLICLLFAPFIWISLAVMVKRCHDRDKTGWFIFIMLVPLIGPIWLLIELGFLRGTTGPNRFGSDPLGY</sequence>
<protein>
    <submittedName>
        <fullName evidence="2">DUF805 domain-containing protein</fullName>
    </submittedName>
</protein>
<dbReference type="Proteomes" id="UP001198862">
    <property type="component" value="Unassembled WGS sequence"/>
</dbReference>
<keyword evidence="1" id="KW-0472">Membrane</keyword>
<dbReference type="InterPro" id="IPR008523">
    <property type="entry name" value="DUF805"/>
</dbReference>
<dbReference type="EMBL" id="JAJISD010000022">
    <property type="protein sequence ID" value="MCC8432976.1"/>
    <property type="molecule type" value="Genomic_DNA"/>
</dbReference>
<organism evidence="2 3">
    <name type="scientific">Reyranella aquatilis</name>
    <dbReference type="NCBI Taxonomy" id="2035356"/>
    <lineage>
        <taxon>Bacteria</taxon>
        <taxon>Pseudomonadati</taxon>
        <taxon>Pseudomonadota</taxon>
        <taxon>Alphaproteobacteria</taxon>
        <taxon>Hyphomicrobiales</taxon>
        <taxon>Reyranellaceae</taxon>
        <taxon>Reyranella</taxon>
    </lineage>
</organism>
<dbReference type="PANTHER" id="PTHR34980:SF3">
    <property type="entry name" value="BLR8105 PROTEIN"/>
    <property type="match status" value="1"/>
</dbReference>
<keyword evidence="1" id="KW-1133">Transmembrane helix</keyword>
<keyword evidence="3" id="KW-1185">Reference proteome</keyword>
<evidence type="ECO:0000256" key="1">
    <source>
        <dbReference type="SAM" id="Phobius"/>
    </source>
</evidence>
<proteinExistence type="predicted"/>
<evidence type="ECO:0000313" key="3">
    <source>
        <dbReference type="Proteomes" id="UP001198862"/>
    </source>
</evidence>
<evidence type="ECO:0000313" key="2">
    <source>
        <dbReference type="EMBL" id="MCC8432976.1"/>
    </source>
</evidence>
<name>A0ABS8L5A2_9HYPH</name>
<reference evidence="2 3" key="1">
    <citation type="submission" date="2021-11" db="EMBL/GenBank/DDBJ databases">
        <authorList>
            <person name="Lee D.-H."/>
            <person name="Kim S.-B."/>
        </authorList>
    </citation>
    <scope>NUCLEOTIDE SEQUENCE [LARGE SCALE GENOMIC DNA]</scope>
    <source>
        <strain evidence="2 3">KCTC 52223</strain>
    </source>
</reference>
<dbReference type="Pfam" id="PF05656">
    <property type="entry name" value="DUF805"/>
    <property type="match status" value="1"/>
</dbReference>
<dbReference type="PANTHER" id="PTHR34980">
    <property type="entry name" value="INNER MEMBRANE PROTEIN-RELATED-RELATED"/>
    <property type="match status" value="1"/>
</dbReference>
<comment type="caution">
    <text evidence="2">The sequence shown here is derived from an EMBL/GenBank/DDBJ whole genome shotgun (WGS) entry which is preliminary data.</text>
</comment>
<feature type="transmembrane region" description="Helical" evidence="1">
    <location>
        <begin position="56"/>
        <end position="77"/>
    </location>
</feature>